<feature type="compositionally biased region" description="Polar residues" evidence="2">
    <location>
        <begin position="744"/>
        <end position="758"/>
    </location>
</feature>
<dbReference type="InterPro" id="IPR045153">
    <property type="entry name" value="Est1/Ebs1-like"/>
</dbReference>
<dbReference type="SUPFAM" id="SSF48452">
    <property type="entry name" value="TPR-like"/>
    <property type="match status" value="1"/>
</dbReference>
<feature type="compositionally biased region" description="Polar residues" evidence="2">
    <location>
        <begin position="821"/>
        <end position="830"/>
    </location>
</feature>
<dbReference type="PANTHER" id="PTHR15696">
    <property type="entry name" value="SMG-7 SUPPRESSOR WITH MORPHOLOGICAL EFFECT ON GENITALIA PROTEIN 7"/>
    <property type="match status" value="1"/>
</dbReference>
<dbReference type="GO" id="GO:0000184">
    <property type="term" value="P:nuclear-transcribed mRNA catabolic process, nonsense-mediated decay"/>
    <property type="evidence" value="ECO:0007669"/>
    <property type="project" value="UniProtKB-KW"/>
</dbReference>
<sequence>MESGLAKAVEYVTALQSSISARCKDANVPLLETVADLPNIRSAALDALSIDFGKASQQHIEERLWDAHKKISDRWAKELYALLQDNTEKDKEVAVRKHGAAYLRMIKDSQKFYRGLVLSVDQLCGGIPELRKTAQAWTSQGKSSVATDGRFATETSSGLESLALQTCYNILVHLGDFSRYRHEAGLDGPKKDDKKSGLGSATGYYNLATAINPYSGIAYNQQAVVARLDNSDLRALYHRYRALVATKPHPAATNNLELGFSKIEKALKQPPRDARDPAALLKLWFVRLHCKLYFGAAFPEHLEMEREVINRLEGELKRNAPGNFLFHMTLVNMASEYTAVERLRGGKTDADAFRSRDSLSRLNIKTFSLLLDMLKEELRKLPDPAESDSTAEPANVEALAKKLSEITKRILPAVRLYSSWLIANREILAQPVSQPETNELAVQLWGKYANTMTELWNHFPPEQFVNALAQPSVMLEEDVETLGFLPLTGEDSIKDRWFVNGVSKVKFSDAGAPDLSKEMDMMMRIRDLLLDGASLHRHDSAPITLRQGRFEYETSDQFDNPEHSEAVEANRLSDHTVAEPPPQGDSPPLAQPAQMPWTPPKDEAAKATAPYADALPTSAFEQPATLQKSVQDGRTESNDTPSAPLTVNDFLGRVLNPSQYYAASPRQEQRPPHRNSENRPETPNFQTLPNPNSQSSIWTVEAGTQSPANRPAPSYPSFPPPPTQNFSLGGASQRANGHLRQDSRNSASNTPEQPSTWSPYAPTPAARQSWQLPYGAALTQSGGWGTNQIPTHTPSRVQHNSSMSLESVMDGPILYGLGQGPWNTAGLSGESSRRNSRPGTGMSGNNNPWQAG</sequence>
<keyword evidence="6" id="KW-1185">Reference proteome</keyword>
<name>A0A6G1GZW9_9PEZI</name>
<dbReference type="InterPro" id="IPR011990">
    <property type="entry name" value="TPR-like_helical_dom_sf"/>
</dbReference>
<feature type="region of interest" description="Disordered" evidence="2">
    <location>
        <begin position="575"/>
        <end position="764"/>
    </location>
</feature>
<reference evidence="5" key="1">
    <citation type="journal article" date="2020" name="Stud. Mycol.">
        <title>101 Dothideomycetes genomes: a test case for predicting lifestyles and emergence of pathogens.</title>
        <authorList>
            <person name="Haridas S."/>
            <person name="Albert R."/>
            <person name="Binder M."/>
            <person name="Bloem J."/>
            <person name="Labutti K."/>
            <person name="Salamov A."/>
            <person name="Andreopoulos B."/>
            <person name="Baker S."/>
            <person name="Barry K."/>
            <person name="Bills G."/>
            <person name="Bluhm B."/>
            <person name="Cannon C."/>
            <person name="Castanera R."/>
            <person name="Culley D."/>
            <person name="Daum C."/>
            <person name="Ezra D."/>
            <person name="Gonzalez J."/>
            <person name="Henrissat B."/>
            <person name="Kuo A."/>
            <person name="Liang C."/>
            <person name="Lipzen A."/>
            <person name="Lutzoni F."/>
            <person name="Magnuson J."/>
            <person name="Mondo S."/>
            <person name="Nolan M."/>
            <person name="Ohm R."/>
            <person name="Pangilinan J."/>
            <person name="Park H.-J."/>
            <person name="Ramirez L."/>
            <person name="Alfaro M."/>
            <person name="Sun H."/>
            <person name="Tritt A."/>
            <person name="Yoshinaga Y."/>
            <person name="Zwiers L.-H."/>
            <person name="Turgeon B."/>
            <person name="Goodwin S."/>
            <person name="Spatafora J."/>
            <person name="Crous P."/>
            <person name="Grigoriev I."/>
        </authorList>
    </citation>
    <scope>NUCLEOTIDE SEQUENCE</scope>
    <source>
        <strain evidence="5">CBS 113979</strain>
    </source>
</reference>
<dbReference type="InterPro" id="IPR018834">
    <property type="entry name" value="DNA/RNA-bd_Est1-type"/>
</dbReference>
<dbReference type="AlphaFoldDB" id="A0A6G1GZW9"/>
<feature type="region of interest" description="Disordered" evidence="2">
    <location>
        <begin position="781"/>
        <end position="801"/>
    </location>
</feature>
<organism evidence="5 6">
    <name type="scientific">Aulographum hederae CBS 113979</name>
    <dbReference type="NCBI Taxonomy" id="1176131"/>
    <lineage>
        <taxon>Eukaryota</taxon>
        <taxon>Fungi</taxon>
        <taxon>Dikarya</taxon>
        <taxon>Ascomycota</taxon>
        <taxon>Pezizomycotina</taxon>
        <taxon>Dothideomycetes</taxon>
        <taxon>Pleosporomycetidae</taxon>
        <taxon>Aulographales</taxon>
        <taxon>Aulographaceae</taxon>
    </lineage>
</organism>
<dbReference type="Gene3D" id="1.25.40.10">
    <property type="entry name" value="Tetratricopeptide repeat domain"/>
    <property type="match status" value="1"/>
</dbReference>
<feature type="domain" description="Telomerase activating protein Est1-like N-terminal" evidence="4">
    <location>
        <begin position="60"/>
        <end position="183"/>
    </location>
</feature>
<keyword evidence="1" id="KW-0539">Nucleus</keyword>
<gene>
    <name evidence="5" type="ORF">K402DRAFT_89830</name>
</gene>
<proteinExistence type="predicted"/>
<dbReference type="InterPro" id="IPR019458">
    <property type="entry name" value="Est1-like_N"/>
</dbReference>
<feature type="compositionally biased region" description="Polar residues" evidence="2">
    <location>
        <begin position="843"/>
        <end position="852"/>
    </location>
</feature>
<feature type="compositionally biased region" description="Basic and acidic residues" evidence="2">
    <location>
        <begin position="667"/>
        <end position="680"/>
    </location>
</feature>
<comment type="function">
    <text evidence="1">Plays a role in nonsense-mediated mRNA decay.</text>
</comment>
<evidence type="ECO:0000256" key="1">
    <source>
        <dbReference type="RuleBase" id="RU369098"/>
    </source>
</evidence>
<evidence type="ECO:0000256" key="2">
    <source>
        <dbReference type="SAM" id="MobiDB-lite"/>
    </source>
</evidence>
<protein>
    <recommendedName>
        <fullName evidence="1">Nonsense-mediated mRNA decay factor</fullName>
    </recommendedName>
</protein>
<evidence type="ECO:0000313" key="5">
    <source>
        <dbReference type="EMBL" id="KAF1986475.1"/>
    </source>
</evidence>
<dbReference type="Pfam" id="PF10373">
    <property type="entry name" value="EST1_DNA_bind"/>
    <property type="match status" value="1"/>
</dbReference>
<comment type="subcellular location">
    <subcellularLocation>
        <location evidence="1">Nucleus</location>
    </subcellularLocation>
</comment>
<feature type="region of interest" description="Disordered" evidence="2">
    <location>
        <begin position="821"/>
        <end position="852"/>
    </location>
</feature>
<dbReference type="Proteomes" id="UP000800041">
    <property type="component" value="Unassembled WGS sequence"/>
</dbReference>
<accession>A0A6G1GZW9</accession>
<keyword evidence="1" id="KW-0866">Nonsense-mediated mRNA decay</keyword>
<feature type="domain" description="DNA/RNA-binding" evidence="3">
    <location>
        <begin position="201"/>
        <end position="488"/>
    </location>
</feature>
<feature type="compositionally biased region" description="Polar residues" evidence="2">
    <location>
        <begin position="681"/>
        <end position="708"/>
    </location>
</feature>
<dbReference type="Pfam" id="PF10374">
    <property type="entry name" value="EST1"/>
    <property type="match status" value="1"/>
</dbReference>
<feature type="compositionally biased region" description="Pro residues" evidence="2">
    <location>
        <begin position="713"/>
        <end position="723"/>
    </location>
</feature>
<evidence type="ECO:0000259" key="3">
    <source>
        <dbReference type="Pfam" id="PF10373"/>
    </source>
</evidence>
<evidence type="ECO:0000259" key="4">
    <source>
        <dbReference type="Pfam" id="PF10374"/>
    </source>
</evidence>
<dbReference type="PANTHER" id="PTHR15696:SF36">
    <property type="entry name" value="NONSENSE-MEDIATED MRNA DECAY FACTOR"/>
    <property type="match status" value="1"/>
</dbReference>
<dbReference type="OrthoDB" id="69928at2759"/>
<evidence type="ECO:0000313" key="6">
    <source>
        <dbReference type="Proteomes" id="UP000800041"/>
    </source>
</evidence>
<dbReference type="EMBL" id="ML977157">
    <property type="protein sequence ID" value="KAF1986475.1"/>
    <property type="molecule type" value="Genomic_DNA"/>
</dbReference>
<dbReference type="GO" id="GO:0005634">
    <property type="term" value="C:nucleus"/>
    <property type="evidence" value="ECO:0007669"/>
    <property type="project" value="UniProtKB-SubCell"/>
</dbReference>